<keyword evidence="2" id="KW-1185">Reference proteome</keyword>
<dbReference type="Proteomes" id="UP001418222">
    <property type="component" value="Unassembled WGS sequence"/>
</dbReference>
<reference evidence="1 2" key="1">
    <citation type="journal article" date="2022" name="Nat. Plants">
        <title>Genomes of leafy and leafless Platanthera orchids illuminate the evolution of mycoheterotrophy.</title>
        <authorList>
            <person name="Li M.H."/>
            <person name="Liu K.W."/>
            <person name="Li Z."/>
            <person name="Lu H.C."/>
            <person name="Ye Q.L."/>
            <person name="Zhang D."/>
            <person name="Wang J.Y."/>
            <person name="Li Y.F."/>
            <person name="Zhong Z.M."/>
            <person name="Liu X."/>
            <person name="Yu X."/>
            <person name="Liu D.K."/>
            <person name="Tu X.D."/>
            <person name="Liu B."/>
            <person name="Hao Y."/>
            <person name="Liao X.Y."/>
            <person name="Jiang Y.T."/>
            <person name="Sun W.H."/>
            <person name="Chen J."/>
            <person name="Chen Y.Q."/>
            <person name="Ai Y."/>
            <person name="Zhai J.W."/>
            <person name="Wu S.S."/>
            <person name="Zhou Z."/>
            <person name="Hsiao Y.Y."/>
            <person name="Wu W.L."/>
            <person name="Chen Y.Y."/>
            <person name="Lin Y.F."/>
            <person name="Hsu J.L."/>
            <person name="Li C.Y."/>
            <person name="Wang Z.W."/>
            <person name="Zhao X."/>
            <person name="Zhong W.Y."/>
            <person name="Ma X.K."/>
            <person name="Ma L."/>
            <person name="Huang J."/>
            <person name="Chen G.Z."/>
            <person name="Huang M.Z."/>
            <person name="Huang L."/>
            <person name="Peng D.H."/>
            <person name="Luo Y.B."/>
            <person name="Zou S.Q."/>
            <person name="Chen S.P."/>
            <person name="Lan S."/>
            <person name="Tsai W.C."/>
            <person name="Van de Peer Y."/>
            <person name="Liu Z.J."/>
        </authorList>
    </citation>
    <scope>NUCLEOTIDE SEQUENCE [LARGE SCALE GENOMIC DNA]</scope>
    <source>
        <strain evidence="1">Lor287</strain>
    </source>
</reference>
<protein>
    <submittedName>
        <fullName evidence="1">Uncharacterized protein</fullName>
    </submittedName>
</protein>
<gene>
    <name evidence="1" type="ORF">KSP39_PZI008046</name>
</gene>
<evidence type="ECO:0000313" key="1">
    <source>
        <dbReference type="EMBL" id="KAK8944886.1"/>
    </source>
</evidence>
<comment type="caution">
    <text evidence="1">The sequence shown here is derived from an EMBL/GenBank/DDBJ whole genome shotgun (WGS) entry which is preliminary data.</text>
</comment>
<sequence length="86" mass="10049">MMRIHSLMKLPPSNPISSASELMELIMHWRVSITSKKHCWSGGKRGRRLEMLCLEVRLQLRCQCMLRFVCHMLQIGKKEVDVIQLA</sequence>
<proteinExistence type="predicted"/>
<name>A0AAP0G8U7_9ASPA</name>
<accession>A0AAP0G8U7</accession>
<dbReference type="EMBL" id="JBBWWQ010000006">
    <property type="protein sequence ID" value="KAK8944886.1"/>
    <property type="molecule type" value="Genomic_DNA"/>
</dbReference>
<evidence type="ECO:0000313" key="2">
    <source>
        <dbReference type="Proteomes" id="UP001418222"/>
    </source>
</evidence>
<dbReference type="AlphaFoldDB" id="A0AAP0G8U7"/>
<organism evidence="1 2">
    <name type="scientific">Platanthera zijinensis</name>
    <dbReference type="NCBI Taxonomy" id="2320716"/>
    <lineage>
        <taxon>Eukaryota</taxon>
        <taxon>Viridiplantae</taxon>
        <taxon>Streptophyta</taxon>
        <taxon>Embryophyta</taxon>
        <taxon>Tracheophyta</taxon>
        <taxon>Spermatophyta</taxon>
        <taxon>Magnoliopsida</taxon>
        <taxon>Liliopsida</taxon>
        <taxon>Asparagales</taxon>
        <taxon>Orchidaceae</taxon>
        <taxon>Orchidoideae</taxon>
        <taxon>Orchideae</taxon>
        <taxon>Orchidinae</taxon>
        <taxon>Platanthera</taxon>
    </lineage>
</organism>